<feature type="transmembrane region" description="Helical" evidence="1">
    <location>
        <begin position="82"/>
        <end position="105"/>
    </location>
</feature>
<comment type="caution">
    <text evidence="2">The sequence shown here is derived from an EMBL/GenBank/DDBJ whole genome shotgun (WGS) entry which is preliminary data.</text>
</comment>
<evidence type="ECO:0000313" key="3">
    <source>
        <dbReference type="Proteomes" id="UP000541033"/>
    </source>
</evidence>
<dbReference type="InterPro" id="IPR009937">
    <property type="entry name" value="Phage_holin_3_6"/>
</dbReference>
<evidence type="ECO:0000313" key="2">
    <source>
        <dbReference type="EMBL" id="NIH54893.1"/>
    </source>
</evidence>
<organism evidence="2 3">
    <name type="scientific">Lysinibacter cavernae</name>
    <dbReference type="NCBI Taxonomy" id="1640652"/>
    <lineage>
        <taxon>Bacteria</taxon>
        <taxon>Bacillati</taxon>
        <taxon>Actinomycetota</taxon>
        <taxon>Actinomycetes</taxon>
        <taxon>Micrococcales</taxon>
        <taxon>Microbacteriaceae</taxon>
        <taxon>Lysinibacter</taxon>
    </lineage>
</organism>
<keyword evidence="1" id="KW-1133">Transmembrane helix</keyword>
<keyword evidence="1" id="KW-0472">Membrane</keyword>
<protein>
    <recommendedName>
        <fullName evidence="4">Phage holin family protein</fullName>
    </recommendedName>
</protein>
<keyword evidence="3" id="KW-1185">Reference proteome</keyword>
<proteinExistence type="predicted"/>
<name>A0A7X5TUW6_9MICO</name>
<accession>A0A7X5TUW6</accession>
<sequence length="137" mass="14607">MSSPNEQPTEKDSLFTLLTRLPAQLIALGRAELDKAKNEIVGKLKKLGIGVALLIVAIFFVFFAIASFVAAAIAGIATALPVWLAALIVAFGLLLLTAGCVWLGINRIKNGVPVPDETLDSIEKDFRSMSEATQNGR</sequence>
<gene>
    <name evidence="2" type="ORF">FHX76_002789</name>
</gene>
<keyword evidence="1" id="KW-0812">Transmembrane</keyword>
<dbReference type="AlphaFoldDB" id="A0A7X5TUW6"/>
<evidence type="ECO:0000256" key="1">
    <source>
        <dbReference type="SAM" id="Phobius"/>
    </source>
</evidence>
<evidence type="ECO:0008006" key="4">
    <source>
        <dbReference type="Google" id="ProtNLM"/>
    </source>
</evidence>
<feature type="transmembrane region" description="Helical" evidence="1">
    <location>
        <begin position="47"/>
        <end position="76"/>
    </location>
</feature>
<dbReference type="Proteomes" id="UP000541033">
    <property type="component" value="Unassembled WGS sequence"/>
</dbReference>
<reference evidence="2 3" key="1">
    <citation type="submission" date="2020-02" db="EMBL/GenBank/DDBJ databases">
        <title>Sequencing the genomes of 1000 actinobacteria strains.</title>
        <authorList>
            <person name="Klenk H.-P."/>
        </authorList>
    </citation>
    <scope>NUCLEOTIDE SEQUENCE [LARGE SCALE GENOMIC DNA]</scope>
    <source>
        <strain evidence="2 3">DSM 27960</strain>
    </source>
</reference>
<dbReference type="RefSeq" id="WP_167151512.1">
    <property type="nucleotide sequence ID" value="NZ_JAAMOX010000002.1"/>
</dbReference>
<dbReference type="EMBL" id="JAAMOX010000002">
    <property type="protein sequence ID" value="NIH54893.1"/>
    <property type="molecule type" value="Genomic_DNA"/>
</dbReference>
<dbReference type="Pfam" id="PF07332">
    <property type="entry name" value="Phage_holin_3_6"/>
    <property type="match status" value="1"/>
</dbReference>